<keyword evidence="2" id="KW-1185">Reference proteome</keyword>
<accession>A0ABX3H1Y2</accession>
<dbReference type="EMBL" id="MPTB01000038">
    <property type="protein sequence ID" value="OMD42781.1"/>
    <property type="molecule type" value="Genomic_DNA"/>
</dbReference>
<comment type="caution">
    <text evidence="1">The sequence shown here is derived from an EMBL/GenBank/DDBJ whole genome shotgun (WGS) entry which is preliminary data.</text>
</comment>
<organism evidence="1 2">
    <name type="scientific">Paenibacillus borealis</name>
    <dbReference type="NCBI Taxonomy" id="160799"/>
    <lineage>
        <taxon>Bacteria</taxon>
        <taxon>Bacillati</taxon>
        <taxon>Bacillota</taxon>
        <taxon>Bacilli</taxon>
        <taxon>Bacillales</taxon>
        <taxon>Paenibacillaceae</taxon>
        <taxon>Paenibacillus</taxon>
    </lineage>
</organism>
<gene>
    <name evidence="1" type="ORF">BSK56_24880</name>
</gene>
<evidence type="ECO:0000313" key="1">
    <source>
        <dbReference type="EMBL" id="OMD42781.1"/>
    </source>
</evidence>
<dbReference type="RefSeq" id="WP_076113226.1">
    <property type="nucleotide sequence ID" value="NZ_MPTB01000038.1"/>
</dbReference>
<evidence type="ECO:0000313" key="2">
    <source>
        <dbReference type="Proteomes" id="UP000187412"/>
    </source>
</evidence>
<dbReference type="Proteomes" id="UP000187412">
    <property type="component" value="Unassembled WGS sequence"/>
</dbReference>
<sequence>MSSHNSMLVDEEQDAFDNMLKGQDIQLMSADEKETMACLDKRKIRHRAFIICHSNIQESTCFFKIGDKIMNSSTKNDDSFIRVFIDRRNKDNIKLLINDNGDLVKCSQKNISKGKKERVVLFLEDEYFAQLIIVDESIPTKVNYMISKNSMGMDALRGIAQSIVGLMMPDFNILGLLNEELNHGEDHDKK</sequence>
<protein>
    <submittedName>
        <fullName evidence="1">Uncharacterized protein</fullName>
    </submittedName>
</protein>
<name>A0ABX3H1Y2_PAEBO</name>
<proteinExistence type="predicted"/>
<reference evidence="1 2" key="1">
    <citation type="submission" date="2016-10" db="EMBL/GenBank/DDBJ databases">
        <title>Paenibacillus species isolates.</title>
        <authorList>
            <person name="Beno S.M."/>
        </authorList>
    </citation>
    <scope>NUCLEOTIDE SEQUENCE [LARGE SCALE GENOMIC DNA]</scope>
    <source>
        <strain evidence="1 2">FSL H7-0744</strain>
    </source>
</reference>